<evidence type="ECO:0000313" key="2">
    <source>
        <dbReference type="Proteomes" id="UP000785679"/>
    </source>
</evidence>
<protein>
    <submittedName>
        <fullName evidence="1">Uncharacterized protein</fullName>
    </submittedName>
</protein>
<keyword evidence="2" id="KW-1185">Reference proteome</keyword>
<dbReference type="EMBL" id="RRYP01016730">
    <property type="protein sequence ID" value="TNV74669.1"/>
    <property type="molecule type" value="Genomic_DNA"/>
</dbReference>
<dbReference type="AlphaFoldDB" id="A0A8J8NH89"/>
<reference evidence="1" key="1">
    <citation type="submission" date="2019-06" db="EMBL/GenBank/DDBJ databases">
        <authorList>
            <person name="Zheng W."/>
        </authorList>
    </citation>
    <scope>NUCLEOTIDE SEQUENCE</scope>
    <source>
        <strain evidence="1">QDHG01</strain>
    </source>
</reference>
<proteinExistence type="predicted"/>
<organism evidence="1 2">
    <name type="scientific">Halteria grandinella</name>
    <dbReference type="NCBI Taxonomy" id="5974"/>
    <lineage>
        <taxon>Eukaryota</taxon>
        <taxon>Sar</taxon>
        <taxon>Alveolata</taxon>
        <taxon>Ciliophora</taxon>
        <taxon>Intramacronucleata</taxon>
        <taxon>Spirotrichea</taxon>
        <taxon>Stichotrichia</taxon>
        <taxon>Sporadotrichida</taxon>
        <taxon>Halteriidae</taxon>
        <taxon>Halteria</taxon>
    </lineage>
</organism>
<sequence>MGDLQHIAEVNLILIQLFPSLVAIMQQELVQVQLKLQLYLLIIQQEFSLDLQLLILGTKNMFTSIQTILLFGHINTGQMNKYYQCVEQDTVTYFIINKFNSIIKSPQ</sequence>
<dbReference type="Proteomes" id="UP000785679">
    <property type="component" value="Unassembled WGS sequence"/>
</dbReference>
<evidence type="ECO:0000313" key="1">
    <source>
        <dbReference type="EMBL" id="TNV74669.1"/>
    </source>
</evidence>
<name>A0A8J8NH89_HALGN</name>
<gene>
    <name evidence="1" type="ORF">FGO68_gene12054</name>
</gene>
<comment type="caution">
    <text evidence="1">The sequence shown here is derived from an EMBL/GenBank/DDBJ whole genome shotgun (WGS) entry which is preliminary data.</text>
</comment>
<accession>A0A8J8NH89</accession>